<evidence type="ECO:0000313" key="3">
    <source>
        <dbReference type="Proteomes" id="UP000321497"/>
    </source>
</evidence>
<keyword evidence="3" id="KW-1185">Reference proteome</keyword>
<sequence>MKTKLTFVIIALFYCVLITAQTKQEVFTSIQKLVAKTQVEKVQTNDVFSKKDDKLGKQVFTEKEITVNTIPGGKSDYEWISRATEISWNHFFDYFIYTEFANNDLQVVELNFKQNFKDEHFTSTKTADEYPSSSAKFKFYILTIDKEALEQLLTRLYELKEKKAESPFNKEIQKFTKEQTISWLREKLKNNSTVDSYTYNLKLVSIDDCNLVFDYSNMFGVKYSETIPTSIASINKYNQFTYNKDICIRKTFAAGIIRPEDEFTYTDHSFLNIDSSDEDLISNIEFAMKHLASYCNKTNLNTATEPDINSAKINNTAHNYIKDFFETNFVKSIVKEKGKEKTYDYKIIDEGIIIYVHNISNPTNVYGSTNEWFYLAFDKINLNQYGSNLGYFENVNAIRFYQINGYIPHGPGNDHTKIEDATYGAGWLHIPFRYNTYSDLYAFKEILTNANVNE</sequence>
<feature type="chain" id="PRO_5023081238" evidence="1">
    <location>
        <begin position="21"/>
        <end position="454"/>
    </location>
</feature>
<name>A0A5C6Z0U0_9FLAO</name>
<gene>
    <name evidence="2" type="ORF">ESU54_07590</name>
</gene>
<feature type="signal peptide" evidence="1">
    <location>
        <begin position="1"/>
        <end position="20"/>
    </location>
</feature>
<accession>A0A5C6Z0U0</accession>
<keyword evidence="1" id="KW-0732">Signal</keyword>
<evidence type="ECO:0000313" key="2">
    <source>
        <dbReference type="EMBL" id="TXD73616.1"/>
    </source>
</evidence>
<dbReference type="Proteomes" id="UP000321497">
    <property type="component" value="Unassembled WGS sequence"/>
</dbReference>
<protein>
    <submittedName>
        <fullName evidence="2">Uncharacterized protein</fullName>
    </submittedName>
</protein>
<organism evidence="2 3">
    <name type="scientific">Aequorivita antarctica</name>
    <dbReference type="NCBI Taxonomy" id="153266"/>
    <lineage>
        <taxon>Bacteria</taxon>
        <taxon>Pseudomonadati</taxon>
        <taxon>Bacteroidota</taxon>
        <taxon>Flavobacteriia</taxon>
        <taxon>Flavobacteriales</taxon>
        <taxon>Flavobacteriaceae</taxon>
        <taxon>Aequorivita</taxon>
    </lineage>
</organism>
<dbReference type="AlphaFoldDB" id="A0A5C6Z0U0"/>
<dbReference type="RefSeq" id="WP_146848099.1">
    <property type="nucleotide sequence ID" value="NZ_VORT01000004.1"/>
</dbReference>
<proteinExistence type="predicted"/>
<dbReference type="EMBL" id="VORT01000004">
    <property type="protein sequence ID" value="TXD73616.1"/>
    <property type="molecule type" value="Genomic_DNA"/>
</dbReference>
<evidence type="ECO:0000256" key="1">
    <source>
        <dbReference type="SAM" id="SignalP"/>
    </source>
</evidence>
<comment type="caution">
    <text evidence="2">The sequence shown here is derived from an EMBL/GenBank/DDBJ whole genome shotgun (WGS) entry which is preliminary data.</text>
</comment>
<reference evidence="2 3" key="1">
    <citation type="submission" date="2019-08" db="EMBL/GenBank/DDBJ databases">
        <title>Genome of Aequorivita antarctica SW49 (type strain).</title>
        <authorList>
            <person name="Bowman J.P."/>
        </authorList>
    </citation>
    <scope>NUCLEOTIDE SEQUENCE [LARGE SCALE GENOMIC DNA]</scope>
    <source>
        <strain evidence="2 3">SW49</strain>
    </source>
</reference>